<evidence type="ECO:0000256" key="5">
    <source>
        <dbReference type="ARBA" id="ARBA00023242"/>
    </source>
</evidence>
<keyword evidence="5" id="KW-0539">Nucleus</keyword>
<feature type="domain" description="Xylanolytic transcriptional activator regulatory" evidence="6">
    <location>
        <begin position="206"/>
        <end position="378"/>
    </location>
</feature>
<dbReference type="GO" id="GO:0006351">
    <property type="term" value="P:DNA-templated transcription"/>
    <property type="evidence" value="ECO:0007669"/>
    <property type="project" value="InterPro"/>
</dbReference>
<evidence type="ECO:0000313" key="7">
    <source>
        <dbReference type="EMBL" id="ODQ57770.1"/>
    </source>
</evidence>
<gene>
    <name evidence="7" type="ORF">WICANDRAFT_81099</name>
</gene>
<protein>
    <recommendedName>
        <fullName evidence="6">Xylanolytic transcriptional activator regulatory domain-containing protein</fullName>
    </recommendedName>
</protein>
<keyword evidence="3" id="KW-0862">Zinc</keyword>
<dbReference type="GO" id="GO:0003677">
    <property type="term" value="F:DNA binding"/>
    <property type="evidence" value="ECO:0007669"/>
    <property type="project" value="UniProtKB-KW"/>
</dbReference>
<evidence type="ECO:0000256" key="4">
    <source>
        <dbReference type="ARBA" id="ARBA00023125"/>
    </source>
</evidence>
<evidence type="ECO:0000256" key="1">
    <source>
        <dbReference type="ARBA" id="ARBA00004123"/>
    </source>
</evidence>
<dbReference type="PANTHER" id="PTHR46910:SF3">
    <property type="entry name" value="HALOTOLERANCE PROTEIN 9-RELATED"/>
    <property type="match status" value="1"/>
</dbReference>
<evidence type="ECO:0000256" key="3">
    <source>
        <dbReference type="ARBA" id="ARBA00022833"/>
    </source>
</evidence>
<comment type="subcellular location">
    <subcellularLocation>
        <location evidence="1">Nucleus</location>
    </subcellularLocation>
</comment>
<dbReference type="GO" id="GO:0005634">
    <property type="term" value="C:nucleus"/>
    <property type="evidence" value="ECO:0007669"/>
    <property type="project" value="UniProtKB-SubCell"/>
</dbReference>
<dbReference type="CDD" id="cd12148">
    <property type="entry name" value="fungal_TF_MHR"/>
    <property type="match status" value="1"/>
</dbReference>
<dbReference type="InterPro" id="IPR007219">
    <property type="entry name" value="XnlR_reg_dom"/>
</dbReference>
<dbReference type="EMBL" id="KV454213">
    <property type="protein sequence ID" value="ODQ57770.1"/>
    <property type="molecule type" value="Genomic_DNA"/>
</dbReference>
<dbReference type="PANTHER" id="PTHR46910">
    <property type="entry name" value="TRANSCRIPTION FACTOR PDR1"/>
    <property type="match status" value="1"/>
</dbReference>
<dbReference type="GeneID" id="30202422"/>
<dbReference type="InterPro" id="IPR050987">
    <property type="entry name" value="AtrR-like"/>
</dbReference>
<dbReference type="Pfam" id="PF04082">
    <property type="entry name" value="Fungal_trans"/>
    <property type="match status" value="1"/>
</dbReference>
<keyword evidence="2" id="KW-0479">Metal-binding</keyword>
<evidence type="ECO:0000313" key="8">
    <source>
        <dbReference type="Proteomes" id="UP000094112"/>
    </source>
</evidence>
<reference evidence="7 8" key="1">
    <citation type="journal article" date="2016" name="Proc. Natl. Acad. Sci. U.S.A.">
        <title>Comparative genomics of biotechnologically important yeasts.</title>
        <authorList>
            <person name="Riley R."/>
            <person name="Haridas S."/>
            <person name="Wolfe K.H."/>
            <person name="Lopes M.R."/>
            <person name="Hittinger C.T."/>
            <person name="Goeker M."/>
            <person name="Salamov A.A."/>
            <person name="Wisecaver J.H."/>
            <person name="Long T.M."/>
            <person name="Calvey C.H."/>
            <person name="Aerts A.L."/>
            <person name="Barry K.W."/>
            <person name="Choi C."/>
            <person name="Clum A."/>
            <person name="Coughlan A.Y."/>
            <person name="Deshpande S."/>
            <person name="Douglass A.P."/>
            <person name="Hanson S.J."/>
            <person name="Klenk H.-P."/>
            <person name="LaButti K.M."/>
            <person name="Lapidus A."/>
            <person name="Lindquist E.A."/>
            <person name="Lipzen A.M."/>
            <person name="Meier-Kolthoff J.P."/>
            <person name="Ohm R.A."/>
            <person name="Otillar R.P."/>
            <person name="Pangilinan J.L."/>
            <person name="Peng Y."/>
            <person name="Rokas A."/>
            <person name="Rosa C.A."/>
            <person name="Scheuner C."/>
            <person name="Sibirny A.A."/>
            <person name="Slot J.C."/>
            <person name="Stielow J.B."/>
            <person name="Sun H."/>
            <person name="Kurtzman C.P."/>
            <person name="Blackwell M."/>
            <person name="Grigoriev I.V."/>
            <person name="Jeffries T.W."/>
        </authorList>
    </citation>
    <scope>NUCLEOTIDE SEQUENCE [LARGE SCALE GENOMIC DNA]</scope>
    <source>
        <strain evidence="8">ATCC 58044 / CBS 1984 / NCYC 433 / NRRL Y-366-8</strain>
    </source>
</reference>
<dbReference type="RefSeq" id="XP_019036977.1">
    <property type="nucleotide sequence ID" value="XM_019185176.1"/>
</dbReference>
<dbReference type="OrthoDB" id="5600212at2759"/>
<sequence length="620" mass="71635">MIDQLEKLLDETESLRNGDSTSTSSSLLSRESDFTNDALHTRFSNYCTGSKIIDEYFGANSLYLLLSNGGRQWYIETCTGFDPSFKKTLSESLLNVFFFIDMVVDEKSGVWVNVTSTEELENLLEIDFIEEAYIESLIDSHYEEISQFQYQNFKSQQEIKLISKEIFKYKKHLLEDTSCLFFLSFLLECSSLEYSKAISSDDLDDSIKIKLFLRSLIKYCVHLIRAIFFSNNKVEDLEGMLLFLKFSDSKYIDTYLSSLLDYSIHVVKELGLHKMEYYVGLSEEKAELRRELFWEFYNLEKKQCLLTGQRSLFDDEEITCFYPNGIHEIAEKANTGSGIDLTGDNVTDYIRYYEIEFYRFVHQVQNILGKGRIQLSSISSMLEELKMLKGSIDPAIRPGNKILDENPLELNQFQVLKVQKLHVQYNTIYFFIISSFTSTKLHALYDESGLECCFNILETIFETKVCDFTPVNALTKNGIIAFLYMIESFLRNPKQTKSTQIMRYLIKFQFRMVEGSSSYHSMFWRITNVIANYMLEPCVSIYLSVKGSSVPASLGLQIRDYHDRLAKFKDVISSYRNQQSGIDLNADERAFSDLIAPIQDLTSGKKLLFVDSEASDSPES</sequence>
<evidence type="ECO:0000259" key="6">
    <source>
        <dbReference type="Pfam" id="PF04082"/>
    </source>
</evidence>
<keyword evidence="8" id="KW-1185">Reference proteome</keyword>
<evidence type="ECO:0000256" key="2">
    <source>
        <dbReference type="ARBA" id="ARBA00022723"/>
    </source>
</evidence>
<keyword evidence="4" id="KW-0238">DNA-binding</keyword>
<dbReference type="AlphaFoldDB" id="A0A1E3NXQ1"/>
<proteinExistence type="predicted"/>
<name>A0A1E3NXQ1_WICAA</name>
<dbReference type="GO" id="GO:0008270">
    <property type="term" value="F:zinc ion binding"/>
    <property type="evidence" value="ECO:0007669"/>
    <property type="project" value="InterPro"/>
</dbReference>
<accession>A0A1E3NXQ1</accession>
<dbReference type="Proteomes" id="UP000094112">
    <property type="component" value="Unassembled WGS sequence"/>
</dbReference>
<organism evidence="7 8">
    <name type="scientific">Wickerhamomyces anomalus (strain ATCC 58044 / CBS 1984 / NCYC 433 / NRRL Y-366-8)</name>
    <name type="common">Yeast</name>
    <name type="synonym">Hansenula anomala</name>
    <dbReference type="NCBI Taxonomy" id="683960"/>
    <lineage>
        <taxon>Eukaryota</taxon>
        <taxon>Fungi</taxon>
        <taxon>Dikarya</taxon>
        <taxon>Ascomycota</taxon>
        <taxon>Saccharomycotina</taxon>
        <taxon>Saccharomycetes</taxon>
        <taxon>Phaffomycetales</taxon>
        <taxon>Wickerhamomycetaceae</taxon>
        <taxon>Wickerhamomyces</taxon>
    </lineage>
</organism>
<dbReference type="GO" id="GO:0003700">
    <property type="term" value="F:DNA-binding transcription factor activity"/>
    <property type="evidence" value="ECO:0007669"/>
    <property type="project" value="InterPro"/>
</dbReference>